<organism evidence="3 4">
    <name type="scientific">Trichinella nativa</name>
    <dbReference type="NCBI Taxonomy" id="6335"/>
    <lineage>
        <taxon>Eukaryota</taxon>
        <taxon>Metazoa</taxon>
        <taxon>Ecdysozoa</taxon>
        <taxon>Nematoda</taxon>
        <taxon>Enoplea</taxon>
        <taxon>Dorylaimia</taxon>
        <taxon>Trichinellida</taxon>
        <taxon>Trichinellidae</taxon>
        <taxon>Trichinella</taxon>
    </lineage>
</organism>
<keyword evidence="4" id="KW-1185">Reference proteome</keyword>
<dbReference type="AlphaFoldDB" id="A0A0V1LPS6"/>
<proteinExistence type="predicted"/>
<sequence length="586" mass="66552">MLFSTDQMRRDLMLHIHETVELKFSSTITEHWPCCCHLFLYSSFHSSLRLFLSHYQAWSALSIGFFFSHLSLCKVNFYAKQTGFFPFIQPNQPTPPYRMPSLHKLLNVSRARANRPLDGPKTSHVASPVEILKRIVELRCNRADFSLLLHVDNRLGLLTVEMEAALTIATMSLAGAGPNSTDPCPETIFQREPGLRRLLGSYDNVCVDQIVQTNVTVYQFQVAFHFHSNRTDLLPKQTLTLQCLIPPDEANLVAEQLHFYHPRHAHIIYNRFYFSFQAVQHQMTMAGGHVDIRLWPSQREVPVDSTLFIQAQPISSWYRGSNLRSYPLNCWVNSNASESVPRIYFVKHGCPAISMLGRGLSRMLHSPTSSPKIGLDLSRIIMSELGIEVNETLSLHCEYFPCTAVSTESLLYTPKCPPFYSCAGDRTETPIAITLSMLEPSPPQSAYLTVVPKQRAELGDVDCFLLCPDAGSAQSSIAEEEDNTAFSAYAAIVLTLASFATGMGMTAFLWCYYRRHSLRFFISPLIIIINPSFSLFLDKRQTVRNAQQQQQQQQQQQREEDDEQAQPTPLIPQEHTYEFAQTDDHN</sequence>
<keyword evidence="2" id="KW-0812">Transmembrane</keyword>
<evidence type="ECO:0000313" key="3">
    <source>
        <dbReference type="EMBL" id="KRZ61460.1"/>
    </source>
</evidence>
<evidence type="ECO:0000256" key="1">
    <source>
        <dbReference type="SAM" id="MobiDB-lite"/>
    </source>
</evidence>
<dbReference type="OrthoDB" id="5917271at2759"/>
<reference evidence="3 4" key="1">
    <citation type="submission" date="2015-05" db="EMBL/GenBank/DDBJ databases">
        <title>Evolution of Trichinella species and genotypes.</title>
        <authorList>
            <person name="Korhonen P.K."/>
            <person name="Edoardo P."/>
            <person name="Giuseppe L.R."/>
            <person name="Gasser R.B."/>
        </authorList>
    </citation>
    <scope>NUCLEOTIDE SEQUENCE [LARGE SCALE GENOMIC DNA]</scope>
    <source>
        <strain evidence="3">ISS10</strain>
    </source>
</reference>
<feature type="region of interest" description="Disordered" evidence="1">
    <location>
        <begin position="546"/>
        <end position="586"/>
    </location>
</feature>
<dbReference type="EMBL" id="JYDW01000018">
    <property type="protein sequence ID" value="KRZ61460.1"/>
    <property type="molecule type" value="Genomic_DNA"/>
</dbReference>
<accession>A0A0V1LPS6</accession>
<dbReference type="Proteomes" id="UP000054721">
    <property type="component" value="Unassembled WGS sequence"/>
</dbReference>
<feature type="compositionally biased region" description="Low complexity" evidence="1">
    <location>
        <begin position="547"/>
        <end position="556"/>
    </location>
</feature>
<evidence type="ECO:0000256" key="2">
    <source>
        <dbReference type="SAM" id="Phobius"/>
    </source>
</evidence>
<keyword evidence="2" id="KW-1133">Transmembrane helix</keyword>
<evidence type="ECO:0008006" key="5">
    <source>
        <dbReference type="Google" id="ProtNLM"/>
    </source>
</evidence>
<evidence type="ECO:0000313" key="4">
    <source>
        <dbReference type="Proteomes" id="UP000054721"/>
    </source>
</evidence>
<comment type="caution">
    <text evidence="3">The sequence shown here is derived from an EMBL/GenBank/DDBJ whole genome shotgun (WGS) entry which is preliminary data.</text>
</comment>
<feature type="transmembrane region" description="Helical" evidence="2">
    <location>
        <begin position="486"/>
        <end position="513"/>
    </location>
</feature>
<gene>
    <name evidence="3" type="ORF">T02_452</name>
</gene>
<name>A0A0V1LPS6_9BILA</name>
<feature type="transmembrane region" description="Helical" evidence="2">
    <location>
        <begin position="520"/>
        <end position="537"/>
    </location>
</feature>
<protein>
    <recommendedName>
        <fullName evidence="5">ZP domain-containing protein</fullName>
    </recommendedName>
</protein>
<keyword evidence="2" id="KW-0472">Membrane</keyword>